<keyword evidence="12" id="KW-1185">Reference proteome</keyword>
<organism evidence="11 12">
    <name type="scientific">Podarcis lilfordi</name>
    <name type="common">Lilford's wall lizard</name>
    <dbReference type="NCBI Taxonomy" id="74358"/>
    <lineage>
        <taxon>Eukaryota</taxon>
        <taxon>Metazoa</taxon>
        <taxon>Chordata</taxon>
        <taxon>Craniata</taxon>
        <taxon>Vertebrata</taxon>
        <taxon>Euteleostomi</taxon>
        <taxon>Lepidosauria</taxon>
        <taxon>Squamata</taxon>
        <taxon>Bifurcata</taxon>
        <taxon>Unidentata</taxon>
        <taxon>Episquamata</taxon>
        <taxon>Laterata</taxon>
        <taxon>Lacertibaenia</taxon>
        <taxon>Lacertidae</taxon>
        <taxon>Podarcis</taxon>
    </lineage>
</organism>
<gene>
    <name evidence="11" type="ORF">PODLI_1B041072</name>
</gene>
<feature type="compositionally biased region" description="Polar residues" evidence="8">
    <location>
        <begin position="336"/>
        <end position="347"/>
    </location>
</feature>
<dbReference type="FunFam" id="3.30.590.10:FF:000009">
    <property type="entry name" value="Lengsin, lens protein with glutamine synthetase domain"/>
    <property type="match status" value="1"/>
</dbReference>
<evidence type="ECO:0000256" key="5">
    <source>
        <dbReference type="ARBA" id="ARBA00042675"/>
    </source>
</evidence>
<protein>
    <recommendedName>
        <fullName evidence="4">Lengsin</fullName>
    </recommendedName>
    <alternativeName>
        <fullName evidence="5">Glutamate-ammonia ligase domain-containing protein 1</fullName>
    </alternativeName>
</protein>
<dbReference type="Proteomes" id="UP001178461">
    <property type="component" value="Chromosome 3"/>
</dbReference>
<dbReference type="GO" id="GO:0006542">
    <property type="term" value="P:glutamine biosynthetic process"/>
    <property type="evidence" value="ECO:0007669"/>
    <property type="project" value="InterPro"/>
</dbReference>
<feature type="region of interest" description="Disordered" evidence="8">
    <location>
        <begin position="252"/>
        <end position="279"/>
    </location>
</feature>
<dbReference type="GO" id="GO:0005737">
    <property type="term" value="C:cytoplasm"/>
    <property type="evidence" value="ECO:0007669"/>
    <property type="project" value="TreeGrafter"/>
</dbReference>
<feature type="compositionally biased region" description="Polar residues" evidence="8">
    <location>
        <begin position="266"/>
        <end position="279"/>
    </location>
</feature>
<dbReference type="PANTHER" id="PTHR43407">
    <property type="entry name" value="GLUTAMINE SYNTHETASE"/>
    <property type="match status" value="1"/>
</dbReference>
<dbReference type="EMBL" id="OX395128">
    <property type="protein sequence ID" value="CAI5769636.1"/>
    <property type="molecule type" value="Genomic_DNA"/>
</dbReference>
<feature type="region of interest" description="Disordered" evidence="8">
    <location>
        <begin position="112"/>
        <end position="170"/>
    </location>
</feature>
<dbReference type="Gene3D" id="3.30.590.10">
    <property type="entry name" value="Glutamine synthetase/guanido kinase, catalytic domain"/>
    <property type="match status" value="1"/>
</dbReference>
<dbReference type="GO" id="GO:0004356">
    <property type="term" value="F:glutamine synthetase activity"/>
    <property type="evidence" value="ECO:0007669"/>
    <property type="project" value="InterPro"/>
</dbReference>
<evidence type="ECO:0000313" key="11">
    <source>
        <dbReference type="EMBL" id="CAI5769636.1"/>
    </source>
</evidence>
<dbReference type="FunFam" id="3.10.20.70:FF:000007">
    <property type="entry name" value="LOW QUALITY PROTEIN: lengsin"/>
    <property type="match status" value="1"/>
</dbReference>
<feature type="compositionally biased region" description="Basic and acidic residues" evidence="8">
    <location>
        <begin position="159"/>
        <end position="170"/>
    </location>
</feature>
<feature type="compositionally biased region" description="Basic and acidic residues" evidence="8">
    <location>
        <begin position="351"/>
        <end position="364"/>
    </location>
</feature>
<dbReference type="SUPFAM" id="SSF54368">
    <property type="entry name" value="Glutamine synthetase, N-terminal domain"/>
    <property type="match status" value="1"/>
</dbReference>
<dbReference type="InterPro" id="IPR008147">
    <property type="entry name" value="Gln_synt_N"/>
</dbReference>
<dbReference type="PROSITE" id="PS51986">
    <property type="entry name" value="GS_BETA_GRASP"/>
    <property type="match status" value="1"/>
</dbReference>
<feature type="domain" description="GS beta-grasp" evidence="9">
    <location>
        <begin position="386"/>
        <end position="480"/>
    </location>
</feature>
<dbReference type="InterPro" id="IPR008146">
    <property type="entry name" value="Gln_synth_cat_dom"/>
</dbReference>
<dbReference type="Gene3D" id="3.10.20.70">
    <property type="entry name" value="Glutamine synthetase, N-terminal domain"/>
    <property type="match status" value="1"/>
</dbReference>
<evidence type="ECO:0000256" key="3">
    <source>
        <dbReference type="ARBA" id="ARBA00038790"/>
    </source>
</evidence>
<evidence type="ECO:0000256" key="2">
    <source>
        <dbReference type="ARBA" id="ARBA00037583"/>
    </source>
</evidence>
<comment type="subunit">
    <text evidence="3">Dodecamer. Interacts with BFSP2 and VIM.</text>
</comment>
<evidence type="ECO:0000259" key="10">
    <source>
        <dbReference type="PROSITE" id="PS51987"/>
    </source>
</evidence>
<comment type="similarity">
    <text evidence="1 6 7">Belongs to the glutamine synthetase family.</text>
</comment>
<proteinExistence type="inferred from homology"/>
<evidence type="ECO:0000313" key="12">
    <source>
        <dbReference type="Proteomes" id="UP001178461"/>
    </source>
</evidence>
<dbReference type="PANTHER" id="PTHR43407:SF1">
    <property type="entry name" value="LENGSIN"/>
    <property type="match status" value="1"/>
</dbReference>
<dbReference type="SMART" id="SM01230">
    <property type="entry name" value="Gln-synt_C"/>
    <property type="match status" value="1"/>
</dbReference>
<evidence type="ECO:0000256" key="1">
    <source>
        <dbReference type="ARBA" id="ARBA00009897"/>
    </source>
</evidence>
<feature type="domain" description="GS catalytic" evidence="10">
    <location>
        <begin position="487"/>
        <end position="812"/>
    </location>
</feature>
<feature type="compositionally biased region" description="Basic and acidic residues" evidence="8">
    <location>
        <begin position="131"/>
        <end position="148"/>
    </location>
</feature>
<feature type="region of interest" description="Disordered" evidence="8">
    <location>
        <begin position="291"/>
        <end position="366"/>
    </location>
</feature>
<dbReference type="SUPFAM" id="SSF55931">
    <property type="entry name" value="Glutamine synthetase/guanido kinase"/>
    <property type="match status" value="1"/>
</dbReference>
<dbReference type="InterPro" id="IPR036651">
    <property type="entry name" value="Gln_synt_N_sf"/>
</dbReference>
<reference evidence="11" key="1">
    <citation type="submission" date="2022-12" db="EMBL/GenBank/DDBJ databases">
        <authorList>
            <person name="Alioto T."/>
            <person name="Alioto T."/>
            <person name="Gomez Garrido J."/>
        </authorList>
    </citation>
    <scope>NUCLEOTIDE SEQUENCE</scope>
</reference>
<evidence type="ECO:0000256" key="8">
    <source>
        <dbReference type="SAM" id="MobiDB-lite"/>
    </source>
</evidence>
<evidence type="ECO:0000259" key="9">
    <source>
        <dbReference type="PROSITE" id="PS51986"/>
    </source>
</evidence>
<name>A0AA35K1W0_9SAUR</name>
<dbReference type="InterPro" id="IPR014746">
    <property type="entry name" value="Gln_synth/guanido_kin_cat_dom"/>
</dbReference>
<dbReference type="AlphaFoldDB" id="A0AA35K1W0"/>
<dbReference type="GO" id="GO:0016020">
    <property type="term" value="C:membrane"/>
    <property type="evidence" value="ECO:0007669"/>
    <property type="project" value="TreeGrafter"/>
</dbReference>
<evidence type="ECO:0000256" key="4">
    <source>
        <dbReference type="ARBA" id="ARBA00039404"/>
    </source>
</evidence>
<sequence>MFVADRSIVDTSINTGCISLAILNESWNQNVQEMDKEDANGQSTAGNETEEVDGNCMCGLRRKRGVKVTGKQNLTAGCETMDTSHPGNTSDSLSHRRKLAHLKLCTDELLQKPPGFPAMQEADESPPKYCHTTEDPQQGREEPHKSSPEAHGAIENFGNEDHAPKTDLDGKEEKVVCLNTARIRENAKTPGNDKEKPDTAEKEWKFHMTEKKDMDHHAATQEKDESKVSLALGSGISKETLQELKNLLRESPVLSTRVRNSGKPRSPSSHTLPLKSSDNQRSYMEMFHPHLRGGDQKVLSGRKPGAGLTGKPPLLHSSAGLDKQPSESEDMDHSPGRQQTHSPNAGSASEAKFEPTSEHSRDPSVKSIPLHLVSEIERIKEQMSRDNIRFVRFEAADLHGVSRSKSIPSRFFRAKAIHGVAMPRGYLELTLNPKDNEINHISASNFNCDIILSPELSTFRVLPWTEDTARVICDSFAVTGNPLLTSPRHIAKQQLGQLQDHGFALRSAFTYEFCIYGIAEIINSKTITFPTTTMLNNQDQCFIQELIDGMYHAGANIESFSSSTGPGQMEISFQPEFGLSAADSAFTFRTGIKEVAKKYNYIASFFTENGFCNSGILSHSLWDITGENNLFSSGSGAPEFTDIGKNWLAGLLVHSAALSCLMAPTTGCRKRYNVYRKDSKEMVSVKWAWNDNSCAFNVKSHGEKGTRIESRLGSAMANPYLVLSATIAAGLDGIRRGLSFQEASEEIQSTAQFKVATIPLKLEDALIALQEDECIREALGNTFVRYFVAMKQYEMENEEMDVERNKFLEYFI</sequence>
<dbReference type="PROSITE" id="PS51987">
    <property type="entry name" value="GS_CATALYTIC"/>
    <property type="match status" value="1"/>
</dbReference>
<dbReference type="Pfam" id="PF00120">
    <property type="entry name" value="Gln-synt_C"/>
    <property type="match status" value="1"/>
</dbReference>
<accession>A0AA35K1W0</accession>
<evidence type="ECO:0000256" key="7">
    <source>
        <dbReference type="RuleBase" id="RU000384"/>
    </source>
</evidence>
<evidence type="ECO:0000256" key="6">
    <source>
        <dbReference type="PROSITE-ProRule" id="PRU01330"/>
    </source>
</evidence>
<comment type="function">
    <text evidence="2">May act as a component of the cytoskeleton or as a chaperone for the reorganization of intermediate filament proteins during terminal differentiation in the lens. Does not seem to have enzymatic activity.</text>
</comment>